<dbReference type="PANTHER" id="PTHR35605:SF1">
    <property type="entry name" value="ECP2 EFFECTOR PROTEIN DOMAIN-CONTAINING PROTEIN-RELATED"/>
    <property type="match status" value="1"/>
</dbReference>
<evidence type="ECO:0000313" key="3">
    <source>
        <dbReference type="EnsemblFungi" id="EJT72262"/>
    </source>
</evidence>
<reference evidence="3" key="4">
    <citation type="journal article" date="2015" name="G3 (Bethesda)">
        <title>Genome sequences of three phytopathogenic species of the Magnaporthaceae family of fungi.</title>
        <authorList>
            <person name="Okagaki L.H."/>
            <person name="Nunes C.C."/>
            <person name="Sailsbery J."/>
            <person name="Clay B."/>
            <person name="Brown D."/>
            <person name="John T."/>
            <person name="Oh Y."/>
            <person name="Young N."/>
            <person name="Fitzgerald M."/>
            <person name="Haas B.J."/>
            <person name="Zeng Q."/>
            <person name="Young S."/>
            <person name="Adiconis X."/>
            <person name="Fan L."/>
            <person name="Levin J.Z."/>
            <person name="Mitchell T.K."/>
            <person name="Okubara P.A."/>
            <person name="Farman M.L."/>
            <person name="Kohn L.M."/>
            <person name="Birren B."/>
            <person name="Ma L.-J."/>
            <person name="Dean R.A."/>
        </authorList>
    </citation>
    <scope>NUCLEOTIDE SEQUENCE</scope>
    <source>
        <strain evidence="3">R3-111a-1</strain>
    </source>
</reference>
<dbReference type="HOGENOM" id="CLU_089018_0_0_1"/>
<dbReference type="STRING" id="644352.J3P6I7"/>
<dbReference type="RefSeq" id="XP_009225236.1">
    <property type="nucleotide sequence ID" value="XM_009226972.1"/>
</dbReference>
<feature type="signal peptide" evidence="1">
    <location>
        <begin position="1"/>
        <end position="18"/>
    </location>
</feature>
<evidence type="ECO:0000313" key="2">
    <source>
        <dbReference type="EMBL" id="EJT72262.1"/>
    </source>
</evidence>
<name>J3P6I7_GAET3</name>
<evidence type="ECO:0000256" key="1">
    <source>
        <dbReference type="SAM" id="SignalP"/>
    </source>
</evidence>
<dbReference type="eggNOG" id="ENOG502SRRT">
    <property type="taxonomic scope" value="Eukaryota"/>
</dbReference>
<reference evidence="3" key="5">
    <citation type="submission" date="2018-04" db="UniProtKB">
        <authorList>
            <consortium name="EnsemblFungi"/>
        </authorList>
    </citation>
    <scope>IDENTIFICATION</scope>
    <source>
        <strain evidence="3">R3-111a-1</strain>
    </source>
</reference>
<feature type="chain" id="PRO_5015094930" evidence="1">
    <location>
        <begin position="19"/>
        <end position="238"/>
    </location>
</feature>
<evidence type="ECO:0000313" key="4">
    <source>
        <dbReference type="Proteomes" id="UP000006039"/>
    </source>
</evidence>
<proteinExistence type="predicted"/>
<dbReference type="PANTHER" id="PTHR35605">
    <property type="entry name" value="ECP2 EFFECTOR PROTEIN DOMAIN-CONTAINING PROTEIN-RELATED"/>
    <property type="match status" value="1"/>
</dbReference>
<dbReference type="EMBL" id="GL385399">
    <property type="protein sequence ID" value="EJT72262.1"/>
    <property type="molecule type" value="Genomic_DNA"/>
</dbReference>
<keyword evidence="4" id="KW-1185">Reference proteome</keyword>
<organism evidence="2">
    <name type="scientific">Gaeumannomyces tritici (strain R3-111a-1)</name>
    <name type="common">Wheat and barley take-all root rot fungus</name>
    <name type="synonym">Gaeumannomyces graminis var. tritici</name>
    <dbReference type="NCBI Taxonomy" id="644352"/>
    <lineage>
        <taxon>Eukaryota</taxon>
        <taxon>Fungi</taxon>
        <taxon>Dikarya</taxon>
        <taxon>Ascomycota</taxon>
        <taxon>Pezizomycotina</taxon>
        <taxon>Sordariomycetes</taxon>
        <taxon>Sordariomycetidae</taxon>
        <taxon>Magnaporthales</taxon>
        <taxon>Magnaporthaceae</taxon>
        <taxon>Gaeumannomyces</taxon>
    </lineage>
</organism>
<dbReference type="EnsemblFungi" id="EJT72262">
    <property type="protein sequence ID" value="EJT72262"/>
    <property type="gene ID" value="GGTG_09128"/>
</dbReference>
<dbReference type="GeneID" id="20349586"/>
<keyword evidence="1" id="KW-0732">Signal</keyword>
<gene>
    <name evidence="3" type="primary">20349586</name>
    <name evidence="2" type="ORF">GGTG_09128</name>
</gene>
<reference evidence="4" key="1">
    <citation type="submission" date="2010-07" db="EMBL/GenBank/DDBJ databases">
        <title>The genome sequence of Gaeumannomyces graminis var. tritici strain R3-111a-1.</title>
        <authorList>
            <consortium name="The Broad Institute Genome Sequencing Platform"/>
            <person name="Ma L.-J."/>
            <person name="Dead R."/>
            <person name="Young S."/>
            <person name="Zeng Q."/>
            <person name="Koehrsen M."/>
            <person name="Alvarado L."/>
            <person name="Berlin A."/>
            <person name="Chapman S.B."/>
            <person name="Chen Z."/>
            <person name="Freedman E."/>
            <person name="Gellesch M."/>
            <person name="Goldberg J."/>
            <person name="Griggs A."/>
            <person name="Gujja S."/>
            <person name="Heilman E.R."/>
            <person name="Heiman D."/>
            <person name="Hepburn T."/>
            <person name="Howarth C."/>
            <person name="Jen D."/>
            <person name="Larson L."/>
            <person name="Mehta T."/>
            <person name="Neiman D."/>
            <person name="Pearson M."/>
            <person name="Roberts A."/>
            <person name="Saif S."/>
            <person name="Shea T."/>
            <person name="Shenoy N."/>
            <person name="Sisk P."/>
            <person name="Stolte C."/>
            <person name="Sykes S."/>
            <person name="Walk T."/>
            <person name="White J."/>
            <person name="Yandava C."/>
            <person name="Haas B."/>
            <person name="Nusbaum C."/>
            <person name="Birren B."/>
        </authorList>
    </citation>
    <scope>NUCLEOTIDE SEQUENCE [LARGE SCALE GENOMIC DNA]</scope>
    <source>
        <strain evidence="4">R3-111a-1</strain>
    </source>
</reference>
<dbReference type="VEuPathDB" id="FungiDB:GGTG_09128"/>
<reference evidence="2" key="2">
    <citation type="submission" date="2010-07" db="EMBL/GenBank/DDBJ databases">
        <authorList>
            <consortium name="The Broad Institute Genome Sequencing Platform"/>
            <consortium name="Broad Institute Genome Sequencing Center for Infectious Disease"/>
            <person name="Ma L.-J."/>
            <person name="Dead R."/>
            <person name="Young S."/>
            <person name="Zeng Q."/>
            <person name="Koehrsen M."/>
            <person name="Alvarado L."/>
            <person name="Berlin A."/>
            <person name="Chapman S.B."/>
            <person name="Chen Z."/>
            <person name="Freedman E."/>
            <person name="Gellesch M."/>
            <person name="Goldberg J."/>
            <person name="Griggs A."/>
            <person name="Gujja S."/>
            <person name="Heilman E.R."/>
            <person name="Heiman D."/>
            <person name="Hepburn T."/>
            <person name="Howarth C."/>
            <person name="Jen D."/>
            <person name="Larson L."/>
            <person name="Mehta T."/>
            <person name="Neiman D."/>
            <person name="Pearson M."/>
            <person name="Roberts A."/>
            <person name="Saif S."/>
            <person name="Shea T."/>
            <person name="Shenoy N."/>
            <person name="Sisk P."/>
            <person name="Stolte C."/>
            <person name="Sykes S."/>
            <person name="Walk T."/>
            <person name="White J."/>
            <person name="Yandava C."/>
            <person name="Haas B."/>
            <person name="Nusbaum C."/>
            <person name="Birren B."/>
        </authorList>
    </citation>
    <scope>NUCLEOTIDE SEQUENCE</scope>
    <source>
        <strain evidence="2">R3-111a-1</strain>
    </source>
</reference>
<dbReference type="OrthoDB" id="5272418at2759"/>
<accession>J3P6I7</accession>
<protein>
    <submittedName>
        <fullName evidence="2 3">Uncharacterized protein</fullName>
    </submittedName>
</protein>
<dbReference type="AlphaFoldDB" id="J3P6I7"/>
<dbReference type="Proteomes" id="UP000006039">
    <property type="component" value="Unassembled WGS sequence"/>
</dbReference>
<sequence length="238" mass="26668">MTLFVGIVLSLLFAFVTSTPAELAGYEIYNTTWVAEVRPHGEVVELNGTLQQVHAQLLRLNPNYNADFHINMEGLRHIHEGWSMFCINAGCPSTTTTTTTTSSKLLQDDTVYTFRGFVQTKCLHHDSLARMKAIDEGVWYLRNVRNARPKNGPGPNNCGRVSCSWAAGIYWCNDHDEELEVYEFNTIADGAHWAAHMCQFHPPGVEVVKWGGGQALHVDNWRVVVIHDPSDGCDIPKE</sequence>
<reference evidence="2" key="3">
    <citation type="submission" date="2010-09" db="EMBL/GenBank/DDBJ databases">
        <title>Annotation of Gaeumannomyces graminis var. tritici R3-111a-1.</title>
        <authorList>
            <consortium name="The Broad Institute Genome Sequencing Platform"/>
            <person name="Ma L.-J."/>
            <person name="Dead R."/>
            <person name="Young S.K."/>
            <person name="Zeng Q."/>
            <person name="Gargeya S."/>
            <person name="Fitzgerald M."/>
            <person name="Haas B."/>
            <person name="Abouelleil A."/>
            <person name="Alvarado L."/>
            <person name="Arachchi H.M."/>
            <person name="Berlin A."/>
            <person name="Brown A."/>
            <person name="Chapman S.B."/>
            <person name="Chen Z."/>
            <person name="Dunbar C."/>
            <person name="Freedman E."/>
            <person name="Gearin G."/>
            <person name="Gellesch M."/>
            <person name="Goldberg J."/>
            <person name="Griggs A."/>
            <person name="Gujja S."/>
            <person name="Heiman D."/>
            <person name="Howarth C."/>
            <person name="Larson L."/>
            <person name="Lui A."/>
            <person name="MacDonald P.J.P."/>
            <person name="Mehta T."/>
            <person name="Montmayeur A."/>
            <person name="Murphy C."/>
            <person name="Neiman D."/>
            <person name="Pearson M."/>
            <person name="Priest M."/>
            <person name="Roberts A."/>
            <person name="Saif S."/>
            <person name="Shea T."/>
            <person name="Shenoy N."/>
            <person name="Sisk P."/>
            <person name="Stolte C."/>
            <person name="Sykes S."/>
            <person name="Yandava C."/>
            <person name="Wortman J."/>
            <person name="Nusbaum C."/>
            <person name="Birren B."/>
        </authorList>
    </citation>
    <scope>NUCLEOTIDE SEQUENCE</scope>
    <source>
        <strain evidence="2">R3-111a-1</strain>
    </source>
</reference>